<dbReference type="InterPro" id="IPR038765">
    <property type="entry name" value="Papain-like_cys_pep_sf"/>
</dbReference>
<dbReference type="STRING" id="471704.A0A151J221"/>
<organism evidence="1 2">
    <name type="scientific">Trachymyrmex cornetzi</name>
    <dbReference type="NCBI Taxonomy" id="471704"/>
    <lineage>
        <taxon>Eukaryota</taxon>
        <taxon>Metazoa</taxon>
        <taxon>Ecdysozoa</taxon>
        <taxon>Arthropoda</taxon>
        <taxon>Hexapoda</taxon>
        <taxon>Insecta</taxon>
        <taxon>Pterygota</taxon>
        <taxon>Neoptera</taxon>
        <taxon>Endopterygota</taxon>
        <taxon>Hymenoptera</taxon>
        <taxon>Apocrita</taxon>
        <taxon>Aculeata</taxon>
        <taxon>Formicoidea</taxon>
        <taxon>Formicidae</taxon>
        <taxon>Myrmicinae</taxon>
        <taxon>Trachymyrmex</taxon>
    </lineage>
</organism>
<reference evidence="1 2" key="1">
    <citation type="submission" date="2015-09" db="EMBL/GenBank/DDBJ databases">
        <title>Trachymyrmex cornetzi WGS genome.</title>
        <authorList>
            <person name="Nygaard S."/>
            <person name="Hu H."/>
            <person name="Boomsma J."/>
            <person name="Zhang G."/>
        </authorList>
    </citation>
    <scope>NUCLEOTIDE SEQUENCE [LARGE SCALE GENOMIC DNA]</scope>
    <source>
        <strain evidence="1">Tcor2-1</strain>
        <tissue evidence="1">Whole body</tissue>
    </source>
</reference>
<sequence>MFQWIIVINIWLNKKKKYKVMSAIFHEGKEMNRDHYTCMLRTDKKSEWYGPSNCGKTNVLISLLESTHGVRFENVYTCTRNRCNSRNIDTWQIC</sequence>
<dbReference type="Proteomes" id="UP000078492">
    <property type="component" value="Unassembled WGS sequence"/>
</dbReference>
<gene>
    <name evidence="1" type="ORF">ALC57_11710</name>
</gene>
<evidence type="ECO:0000313" key="1">
    <source>
        <dbReference type="EMBL" id="KYN16041.1"/>
    </source>
</evidence>
<dbReference type="EMBL" id="KQ980441">
    <property type="protein sequence ID" value="KYN16041.1"/>
    <property type="molecule type" value="Genomic_DNA"/>
</dbReference>
<accession>A0A151J221</accession>
<proteinExistence type="predicted"/>
<protein>
    <submittedName>
        <fullName evidence="1">Uncharacterized protein</fullName>
    </submittedName>
</protein>
<keyword evidence="2" id="KW-1185">Reference proteome</keyword>
<name>A0A151J221_9HYME</name>
<dbReference type="SUPFAM" id="SSF54001">
    <property type="entry name" value="Cysteine proteinases"/>
    <property type="match status" value="1"/>
</dbReference>
<evidence type="ECO:0000313" key="2">
    <source>
        <dbReference type="Proteomes" id="UP000078492"/>
    </source>
</evidence>
<dbReference type="AlphaFoldDB" id="A0A151J221"/>